<evidence type="ECO:0000313" key="1">
    <source>
        <dbReference type="EMBL" id="KCZ58897.1"/>
    </source>
</evidence>
<sequence>MTTDPQAPALETFYTAYDAAFVLPSEKEDLEGFRDCLALNGRAPYQRLEKRYGAFRELVILLQQGDGKVLGGANFIALSGADAITVNLNYIFVAREARGAGHFRRLMALVEREARAAFVAPASLPVLIFIEQNDPLRLDPESYALDSAHSGLDQYDRLRIWRHLGARLVDLDYLQPALSPDQEPDTGLLYGVLGASGNSLPACLLARHLRQFFGISVLKGRKIEDDADALRQVSALDARCQRGERIALIDPGAALAQGAPGRTDQSFLDLARRAAASAASER</sequence>
<evidence type="ECO:0008006" key="3">
    <source>
        <dbReference type="Google" id="ProtNLM"/>
    </source>
</evidence>
<dbReference type="CDD" id="cd04301">
    <property type="entry name" value="NAT_SF"/>
    <property type="match status" value="1"/>
</dbReference>
<name>A0A062UKH3_9PROT</name>
<reference evidence="1 2" key="1">
    <citation type="journal article" date="2014" name="Antonie Van Leeuwenhoek">
        <title>Hyphomonas beringensis sp. nov. and Hyphomonas chukchiensis sp. nov., isolated from surface seawater of the Bering Sea and Chukchi Sea.</title>
        <authorList>
            <person name="Li C."/>
            <person name="Lai Q."/>
            <person name="Li G."/>
            <person name="Dong C."/>
            <person name="Wang J."/>
            <person name="Liao Y."/>
            <person name="Shao Z."/>
        </authorList>
    </citation>
    <scope>NUCLEOTIDE SEQUENCE [LARGE SCALE GENOMIC DNA]</scope>
    <source>
        <strain evidence="1 2">BH-BN04-4</strain>
    </source>
</reference>
<dbReference type="eggNOG" id="ENOG502ZQBD">
    <property type="taxonomic scope" value="Bacteria"/>
</dbReference>
<dbReference type="InterPro" id="IPR016181">
    <property type="entry name" value="Acyl_CoA_acyltransferase"/>
</dbReference>
<accession>A0A062UKH3</accession>
<evidence type="ECO:0000313" key="2">
    <source>
        <dbReference type="Proteomes" id="UP000027190"/>
    </source>
</evidence>
<gene>
    <name evidence="1" type="ORF">HY30_03925</name>
</gene>
<comment type="caution">
    <text evidence="1">The sequence shown here is derived from an EMBL/GenBank/DDBJ whole genome shotgun (WGS) entry which is preliminary data.</text>
</comment>
<protein>
    <recommendedName>
        <fullName evidence="3">N-acetyltransferase domain-containing protein</fullName>
    </recommendedName>
</protein>
<dbReference type="EMBL" id="AWFG01000019">
    <property type="protein sequence ID" value="KCZ58897.1"/>
    <property type="molecule type" value="Genomic_DNA"/>
</dbReference>
<dbReference type="SUPFAM" id="SSF55729">
    <property type="entry name" value="Acyl-CoA N-acyltransferases (Nat)"/>
    <property type="match status" value="1"/>
</dbReference>
<keyword evidence="2" id="KW-1185">Reference proteome</keyword>
<dbReference type="AlphaFoldDB" id="A0A062UKH3"/>
<dbReference type="Gene3D" id="3.40.630.30">
    <property type="match status" value="1"/>
</dbReference>
<dbReference type="Proteomes" id="UP000027190">
    <property type="component" value="Unassembled WGS sequence"/>
</dbReference>
<organism evidence="1 2">
    <name type="scientific">Hyphomonas chukchiensis</name>
    <dbReference type="NCBI Taxonomy" id="1280947"/>
    <lineage>
        <taxon>Bacteria</taxon>
        <taxon>Pseudomonadati</taxon>
        <taxon>Pseudomonadota</taxon>
        <taxon>Alphaproteobacteria</taxon>
        <taxon>Hyphomonadales</taxon>
        <taxon>Hyphomonadaceae</taxon>
        <taxon>Hyphomonas</taxon>
    </lineage>
</organism>
<dbReference type="PATRIC" id="fig|1280947.3.peg.1660"/>
<dbReference type="STRING" id="1280947.HY30_03925"/>
<proteinExistence type="predicted"/>